<evidence type="ECO:0000313" key="3">
    <source>
        <dbReference type="Proteomes" id="UP001165083"/>
    </source>
</evidence>
<evidence type="ECO:0000256" key="1">
    <source>
        <dbReference type="SAM" id="MobiDB-lite"/>
    </source>
</evidence>
<reference evidence="2" key="1">
    <citation type="submission" date="2023-04" db="EMBL/GenBank/DDBJ databases">
        <title>Phytophthora lilii NBRC 32176.</title>
        <authorList>
            <person name="Ichikawa N."/>
            <person name="Sato H."/>
            <person name="Tonouchi N."/>
        </authorList>
    </citation>
    <scope>NUCLEOTIDE SEQUENCE</scope>
    <source>
        <strain evidence="2">NBRC 32176</strain>
    </source>
</reference>
<proteinExistence type="predicted"/>
<protein>
    <submittedName>
        <fullName evidence="2">Unnamed protein product</fullName>
    </submittedName>
</protein>
<keyword evidence="3" id="KW-1185">Reference proteome</keyword>
<dbReference type="EMBL" id="BSXW01000316">
    <property type="protein sequence ID" value="GMF18407.1"/>
    <property type="molecule type" value="Genomic_DNA"/>
</dbReference>
<comment type="caution">
    <text evidence="2">The sequence shown here is derived from an EMBL/GenBank/DDBJ whole genome shotgun (WGS) entry which is preliminary data.</text>
</comment>
<dbReference type="AlphaFoldDB" id="A0A9W6WVZ1"/>
<feature type="compositionally biased region" description="Acidic residues" evidence="1">
    <location>
        <begin position="19"/>
        <end position="30"/>
    </location>
</feature>
<gene>
    <name evidence="2" type="ORF">Plil01_000688200</name>
</gene>
<feature type="compositionally biased region" description="Basic and acidic residues" evidence="1">
    <location>
        <begin position="8"/>
        <end position="18"/>
    </location>
</feature>
<name>A0A9W6WVZ1_9STRA</name>
<feature type="region of interest" description="Disordered" evidence="1">
    <location>
        <begin position="1"/>
        <end position="33"/>
    </location>
</feature>
<dbReference type="Proteomes" id="UP001165083">
    <property type="component" value="Unassembled WGS sequence"/>
</dbReference>
<organism evidence="2 3">
    <name type="scientific">Phytophthora lilii</name>
    <dbReference type="NCBI Taxonomy" id="2077276"/>
    <lineage>
        <taxon>Eukaryota</taxon>
        <taxon>Sar</taxon>
        <taxon>Stramenopiles</taxon>
        <taxon>Oomycota</taxon>
        <taxon>Peronosporomycetes</taxon>
        <taxon>Peronosporales</taxon>
        <taxon>Peronosporaceae</taxon>
        <taxon>Phytophthora</taxon>
    </lineage>
</organism>
<evidence type="ECO:0000313" key="2">
    <source>
        <dbReference type="EMBL" id="GMF18407.1"/>
    </source>
</evidence>
<accession>A0A9W6WVZ1</accession>
<sequence length="107" mass="12257">MNQAAQDDGNRFLRKRDMDEEDTNDEDAENEERGILELAEKIDDEKTLKAIEAARLQSSFENAVLHLQMYRLPLARHQAAIAVLHLSPADRKAVLEAVQKKKWVSDE</sequence>